<keyword evidence="3 5" id="KW-0762">Sugar transport</keyword>
<keyword evidence="2 5" id="KW-0813">Transport</keyword>
<evidence type="ECO:0000313" key="7">
    <source>
        <dbReference type="Proteomes" id="UP000252558"/>
    </source>
</evidence>
<dbReference type="EMBL" id="QPID01000014">
    <property type="protein sequence ID" value="RCU43828.1"/>
    <property type="molecule type" value="Genomic_DNA"/>
</dbReference>
<dbReference type="SUPFAM" id="SSF53850">
    <property type="entry name" value="Periplasmic binding protein-like II"/>
    <property type="match status" value="1"/>
</dbReference>
<comment type="function">
    <text evidence="5">Part of the ABC transporter complex MalEFGK involved in maltose/maltodextrin import. Binds maltose and higher maltodextrins.</text>
</comment>
<dbReference type="OrthoDB" id="5897001at2"/>
<dbReference type="NCBIfam" id="NF007011">
    <property type="entry name" value="PRK09474.1"/>
    <property type="match status" value="1"/>
</dbReference>
<feature type="signal peptide" evidence="5">
    <location>
        <begin position="1"/>
        <end position="25"/>
    </location>
</feature>
<comment type="caution">
    <text evidence="6">The sequence shown here is derived from an EMBL/GenBank/DDBJ whole genome shotgun (WGS) entry which is preliminary data.</text>
</comment>
<dbReference type="Proteomes" id="UP000252558">
    <property type="component" value="Unassembled WGS sequence"/>
</dbReference>
<dbReference type="GO" id="GO:0042597">
    <property type="term" value="C:periplasmic space"/>
    <property type="evidence" value="ECO:0007669"/>
    <property type="project" value="UniProtKB-SubCell"/>
</dbReference>
<dbReference type="AlphaFoldDB" id="A0A368N021"/>
<reference evidence="6 7" key="1">
    <citation type="submission" date="2018-07" db="EMBL/GenBank/DDBJ databases">
        <title>Corallincola holothuriorum sp. nov., a new facultative anaerobe isolated from sea cucumber Apostichopus japonicus.</title>
        <authorList>
            <person name="Xia H."/>
        </authorList>
    </citation>
    <scope>NUCLEOTIDE SEQUENCE [LARGE SCALE GENOMIC DNA]</scope>
    <source>
        <strain evidence="6 7">C4</strain>
    </source>
</reference>
<dbReference type="GO" id="GO:0015768">
    <property type="term" value="P:maltose transport"/>
    <property type="evidence" value="ECO:0007669"/>
    <property type="project" value="TreeGrafter"/>
</dbReference>
<dbReference type="PRINTS" id="PR00181">
    <property type="entry name" value="MALTOSEBP"/>
</dbReference>
<evidence type="ECO:0000256" key="3">
    <source>
        <dbReference type="ARBA" id="ARBA00022597"/>
    </source>
</evidence>
<dbReference type="GO" id="GO:1901982">
    <property type="term" value="F:maltose binding"/>
    <property type="evidence" value="ECO:0007669"/>
    <property type="project" value="TreeGrafter"/>
</dbReference>
<sequence length="394" mass="43222">MIKKIGKPFTLAALLCGVLGQPANAGMVEGEITIWIGKGAEQMKQIAAQFSADTGVVVNVESPVDSTKQFEIQAGAGDGPDIYFWPHDRMGDWARGGLISEIKPSPELRASAIDYAWDAVTVDGRVYGYPIAIEAISLIYNKALIDTPPASFEEMFALDKKLMAEKGVNAILWDYNNTYYTWPLLAANGGYVFARKDSGYDVKDTGVNKPGAKVGAKLLKRMLDEGLMPRNSDYSIMEMKFKKQEIAMMLNGPWYWDDLQKEGIDFGVTPLPTVDGHPAKPFVGVWAAMINLASPNALLVKELLNNYLMTEENQRLLYTSGELGAMANKNLQKELEKDPMVQAVYASAAMGEPMPNAAAMGRFWSSMGTIISNITTGRQQVDKALDTAAKRIIR</sequence>
<evidence type="ECO:0000256" key="5">
    <source>
        <dbReference type="RuleBase" id="RU365005"/>
    </source>
</evidence>
<dbReference type="InterPro" id="IPR006060">
    <property type="entry name" value="Maltose/Cyclodextrin-bd"/>
</dbReference>
<keyword evidence="7" id="KW-1185">Reference proteome</keyword>
<dbReference type="InterPro" id="IPR006059">
    <property type="entry name" value="SBP"/>
</dbReference>
<organism evidence="6 7">
    <name type="scientific">Corallincola holothuriorum</name>
    <dbReference type="NCBI Taxonomy" id="2282215"/>
    <lineage>
        <taxon>Bacteria</taxon>
        <taxon>Pseudomonadati</taxon>
        <taxon>Pseudomonadota</taxon>
        <taxon>Gammaproteobacteria</taxon>
        <taxon>Alteromonadales</taxon>
        <taxon>Psychromonadaceae</taxon>
        <taxon>Corallincola</taxon>
    </lineage>
</organism>
<evidence type="ECO:0000313" key="6">
    <source>
        <dbReference type="EMBL" id="RCU43828.1"/>
    </source>
</evidence>
<keyword evidence="4 5" id="KW-0732">Signal</keyword>
<name>A0A368N021_9GAMM</name>
<evidence type="ECO:0000256" key="4">
    <source>
        <dbReference type="ARBA" id="ARBA00022729"/>
    </source>
</evidence>
<accession>A0A368N021</accession>
<dbReference type="GO" id="GO:0042956">
    <property type="term" value="P:maltodextrin transmembrane transport"/>
    <property type="evidence" value="ECO:0007669"/>
    <property type="project" value="TreeGrafter"/>
</dbReference>
<dbReference type="Gene3D" id="3.40.190.10">
    <property type="entry name" value="Periplasmic binding protein-like II"/>
    <property type="match status" value="2"/>
</dbReference>
<keyword evidence="5" id="KW-0574">Periplasm</keyword>
<evidence type="ECO:0000256" key="1">
    <source>
        <dbReference type="ARBA" id="ARBA00008520"/>
    </source>
</evidence>
<comment type="subcellular location">
    <subcellularLocation>
        <location evidence="5">Periplasm</location>
    </subcellularLocation>
</comment>
<gene>
    <name evidence="6" type="ORF">DU002_18275</name>
</gene>
<evidence type="ECO:0000256" key="2">
    <source>
        <dbReference type="ARBA" id="ARBA00022448"/>
    </source>
</evidence>
<protein>
    <recommendedName>
        <fullName evidence="5">Maltodextrin-binding protein</fullName>
    </recommendedName>
</protein>
<proteinExistence type="inferred from homology"/>
<dbReference type="PANTHER" id="PTHR30061:SF50">
    <property type="entry name" value="MALTOSE_MALTODEXTRIN-BINDING PERIPLASMIC PROTEIN"/>
    <property type="match status" value="1"/>
</dbReference>
<comment type="similarity">
    <text evidence="1 5">Belongs to the bacterial solute-binding protein 1 family.</text>
</comment>
<dbReference type="RefSeq" id="WP_114339898.1">
    <property type="nucleotide sequence ID" value="NZ_QPID01000014.1"/>
</dbReference>
<feature type="chain" id="PRO_5016486385" description="Maltodextrin-binding protein" evidence="5">
    <location>
        <begin position="26"/>
        <end position="394"/>
    </location>
</feature>
<dbReference type="GO" id="GO:0055052">
    <property type="term" value="C:ATP-binding cassette (ABC) transporter complex, substrate-binding subunit-containing"/>
    <property type="evidence" value="ECO:0007669"/>
    <property type="project" value="TreeGrafter"/>
</dbReference>
<dbReference type="GO" id="GO:0015144">
    <property type="term" value="F:carbohydrate transmembrane transporter activity"/>
    <property type="evidence" value="ECO:0007669"/>
    <property type="project" value="InterPro"/>
</dbReference>
<dbReference type="Pfam" id="PF13416">
    <property type="entry name" value="SBP_bac_8"/>
    <property type="match status" value="1"/>
</dbReference>
<dbReference type="PANTHER" id="PTHR30061">
    <property type="entry name" value="MALTOSE-BINDING PERIPLASMIC PROTEIN"/>
    <property type="match status" value="1"/>
</dbReference>